<dbReference type="Pfam" id="PF00708">
    <property type="entry name" value="Acylphosphatase"/>
    <property type="match status" value="1"/>
</dbReference>
<dbReference type="HOGENOM" id="CLU_169875_0_0_1"/>
<evidence type="ECO:0000313" key="4">
    <source>
        <dbReference type="EMBL" id="EDW04957.1"/>
    </source>
</evidence>
<dbReference type="OMA" id="EPRFSKW"/>
<keyword evidence="5" id="KW-1185">Reference proteome</keyword>
<sequence>MSLTCEHCSRIAIYRISYKLWVPDVKSLMPRAAQKANELNVSGYMSIMQCGNAVSGEFEGTLEKLNLMMAWLEQEIPEDCDVPQFGAEQLQLKPGYGEFFCC</sequence>
<dbReference type="PhylomeDB" id="B4K1V4"/>
<dbReference type="eggNOG" id="ENOG502RVS9">
    <property type="taxonomic scope" value="Eukaryota"/>
</dbReference>
<evidence type="ECO:0000256" key="1">
    <source>
        <dbReference type="PROSITE-ProRule" id="PRU00520"/>
    </source>
</evidence>
<reference evidence="4 5" key="1">
    <citation type="journal article" date="2007" name="Nature">
        <title>Evolution of genes and genomes on the Drosophila phylogeny.</title>
        <authorList>
            <consortium name="Drosophila 12 Genomes Consortium"/>
            <person name="Clark A.G."/>
            <person name="Eisen M.B."/>
            <person name="Smith D.R."/>
            <person name="Bergman C.M."/>
            <person name="Oliver B."/>
            <person name="Markow T.A."/>
            <person name="Kaufman T.C."/>
            <person name="Kellis M."/>
            <person name="Gelbart W."/>
            <person name="Iyer V.N."/>
            <person name="Pollard D.A."/>
            <person name="Sackton T.B."/>
            <person name="Larracuente A.M."/>
            <person name="Singh N.D."/>
            <person name="Abad J.P."/>
            <person name="Abt D.N."/>
            <person name="Adryan B."/>
            <person name="Aguade M."/>
            <person name="Akashi H."/>
            <person name="Anderson W.W."/>
            <person name="Aquadro C.F."/>
            <person name="Ardell D.H."/>
            <person name="Arguello R."/>
            <person name="Artieri C.G."/>
            <person name="Barbash D.A."/>
            <person name="Barker D."/>
            <person name="Barsanti P."/>
            <person name="Batterham P."/>
            <person name="Batzoglou S."/>
            <person name="Begun D."/>
            <person name="Bhutkar A."/>
            <person name="Blanco E."/>
            <person name="Bosak S.A."/>
            <person name="Bradley R.K."/>
            <person name="Brand A.D."/>
            <person name="Brent M.R."/>
            <person name="Brooks A.N."/>
            <person name="Brown R.H."/>
            <person name="Butlin R.K."/>
            <person name="Caggese C."/>
            <person name="Calvi B.R."/>
            <person name="Bernardo de Carvalho A."/>
            <person name="Caspi A."/>
            <person name="Castrezana S."/>
            <person name="Celniker S.E."/>
            <person name="Chang J.L."/>
            <person name="Chapple C."/>
            <person name="Chatterji S."/>
            <person name="Chinwalla A."/>
            <person name="Civetta A."/>
            <person name="Clifton S.W."/>
            <person name="Comeron J.M."/>
            <person name="Costello J.C."/>
            <person name="Coyne J.A."/>
            <person name="Daub J."/>
            <person name="David R.G."/>
            <person name="Delcher A.L."/>
            <person name="Delehaunty K."/>
            <person name="Do C.B."/>
            <person name="Ebling H."/>
            <person name="Edwards K."/>
            <person name="Eickbush T."/>
            <person name="Evans J.D."/>
            <person name="Filipski A."/>
            <person name="Findeiss S."/>
            <person name="Freyhult E."/>
            <person name="Fulton L."/>
            <person name="Fulton R."/>
            <person name="Garcia A.C."/>
            <person name="Gardiner A."/>
            <person name="Garfield D.A."/>
            <person name="Garvin B.E."/>
            <person name="Gibson G."/>
            <person name="Gilbert D."/>
            <person name="Gnerre S."/>
            <person name="Godfrey J."/>
            <person name="Good R."/>
            <person name="Gotea V."/>
            <person name="Gravely B."/>
            <person name="Greenberg A.J."/>
            <person name="Griffiths-Jones S."/>
            <person name="Gross S."/>
            <person name="Guigo R."/>
            <person name="Gustafson E.A."/>
            <person name="Haerty W."/>
            <person name="Hahn M.W."/>
            <person name="Halligan D.L."/>
            <person name="Halpern A.L."/>
            <person name="Halter G.M."/>
            <person name="Han M.V."/>
            <person name="Heger A."/>
            <person name="Hillier L."/>
            <person name="Hinrichs A.S."/>
            <person name="Holmes I."/>
            <person name="Hoskins R.A."/>
            <person name="Hubisz M.J."/>
            <person name="Hultmark D."/>
            <person name="Huntley M.A."/>
            <person name="Jaffe D.B."/>
            <person name="Jagadeeshan S."/>
            <person name="Jeck W.R."/>
            <person name="Johnson J."/>
            <person name="Jones C.D."/>
            <person name="Jordan W.C."/>
            <person name="Karpen G.H."/>
            <person name="Kataoka E."/>
            <person name="Keightley P.D."/>
            <person name="Kheradpour P."/>
            <person name="Kirkness E.F."/>
            <person name="Koerich L.B."/>
            <person name="Kristiansen K."/>
            <person name="Kudrna D."/>
            <person name="Kulathinal R.J."/>
            <person name="Kumar S."/>
            <person name="Kwok R."/>
            <person name="Lander E."/>
            <person name="Langley C.H."/>
            <person name="Lapoint R."/>
            <person name="Lazzaro B.P."/>
            <person name="Lee S.J."/>
            <person name="Levesque L."/>
            <person name="Li R."/>
            <person name="Lin C.F."/>
            <person name="Lin M.F."/>
            <person name="Lindblad-Toh K."/>
            <person name="Llopart A."/>
            <person name="Long M."/>
            <person name="Low L."/>
            <person name="Lozovsky E."/>
            <person name="Lu J."/>
            <person name="Luo M."/>
            <person name="Machado C.A."/>
            <person name="Makalowski W."/>
            <person name="Marzo M."/>
            <person name="Matsuda M."/>
            <person name="Matzkin L."/>
            <person name="McAllister B."/>
            <person name="McBride C.S."/>
            <person name="McKernan B."/>
            <person name="McKernan K."/>
            <person name="Mendez-Lago M."/>
            <person name="Minx P."/>
            <person name="Mollenhauer M.U."/>
            <person name="Montooth K."/>
            <person name="Mount S.M."/>
            <person name="Mu X."/>
            <person name="Myers E."/>
            <person name="Negre B."/>
            <person name="Newfeld S."/>
            <person name="Nielsen R."/>
            <person name="Noor M.A."/>
            <person name="O'Grady P."/>
            <person name="Pachter L."/>
            <person name="Papaceit M."/>
            <person name="Parisi M.J."/>
            <person name="Parisi M."/>
            <person name="Parts L."/>
            <person name="Pedersen J.S."/>
            <person name="Pesole G."/>
            <person name="Phillippy A.M."/>
            <person name="Ponting C.P."/>
            <person name="Pop M."/>
            <person name="Porcelli D."/>
            <person name="Powell J.R."/>
            <person name="Prohaska S."/>
            <person name="Pruitt K."/>
            <person name="Puig M."/>
            <person name="Quesneville H."/>
            <person name="Ram K.R."/>
            <person name="Rand D."/>
            <person name="Rasmussen M.D."/>
            <person name="Reed L.K."/>
            <person name="Reenan R."/>
            <person name="Reily A."/>
            <person name="Remington K.A."/>
            <person name="Rieger T.T."/>
            <person name="Ritchie M.G."/>
            <person name="Robin C."/>
            <person name="Rogers Y.H."/>
            <person name="Rohde C."/>
            <person name="Rozas J."/>
            <person name="Rubenfield M.J."/>
            <person name="Ruiz A."/>
            <person name="Russo S."/>
            <person name="Salzberg S.L."/>
            <person name="Sanchez-Gracia A."/>
            <person name="Saranga D.J."/>
            <person name="Sato H."/>
            <person name="Schaeffer S.W."/>
            <person name="Schatz M.C."/>
            <person name="Schlenke T."/>
            <person name="Schwartz R."/>
            <person name="Segarra C."/>
            <person name="Singh R.S."/>
            <person name="Sirot L."/>
            <person name="Sirota M."/>
            <person name="Sisneros N.B."/>
            <person name="Smith C.D."/>
            <person name="Smith T.F."/>
            <person name="Spieth J."/>
            <person name="Stage D.E."/>
            <person name="Stark A."/>
            <person name="Stephan W."/>
            <person name="Strausberg R.L."/>
            <person name="Strempel S."/>
            <person name="Sturgill D."/>
            <person name="Sutton G."/>
            <person name="Sutton G.G."/>
            <person name="Tao W."/>
            <person name="Teichmann S."/>
            <person name="Tobari Y.N."/>
            <person name="Tomimura Y."/>
            <person name="Tsolas J.M."/>
            <person name="Valente V.L."/>
            <person name="Venter E."/>
            <person name="Venter J.C."/>
            <person name="Vicario S."/>
            <person name="Vieira F.G."/>
            <person name="Vilella A.J."/>
            <person name="Villasante A."/>
            <person name="Walenz B."/>
            <person name="Wang J."/>
            <person name="Wasserman M."/>
            <person name="Watts T."/>
            <person name="Wilson D."/>
            <person name="Wilson R.K."/>
            <person name="Wing R.A."/>
            <person name="Wolfner M.F."/>
            <person name="Wong A."/>
            <person name="Wong G.K."/>
            <person name="Wu C.I."/>
            <person name="Wu G."/>
            <person name="Yamamoto D."/>
            <person name="Yang H.P."/>
            <person name="Yang S.P."/>
            <person name="Yorke J.A."/>
            <person name="Yoshida K."/>
            <person name="Zdobnov E."/>
            <person name="Zhang P."/>
            <person name="Zhang Y."/>
            <person name="Zimin A.V."/>
            <person name="Baldwin J."/>
            <person name="Abdouelleil A."/>
            <person name="Abdulkadir J."/>
            <person name="Abebe A."/>
            <person name="Abera B."/>
            <person name="Abreu J."/>
            <person name="Acer S.C."/>
            <person name="Aftuck L."/>
            <person name="Alexander A."/>
            <person name="An P."/>
            <person name="Anderson E."/>
            <person name="Anderson S."/>
            <person name="Arachi H."/>
            <person name="Azer M."/>
            <person name="Bachantsang P."/>
            <person name="Barry A."/>
            <person name="Bayul T."/>
            <person name="Berlin A."/>
            <person name="Bessette D."/>
            <person name="Bloom T."/>
            <person name="Blye J."/>
            <person name="Boguslavskiy L."/>
            <person name="Bonnet C."/>
            <person name="Boukhgalter B."/>
            <person name="Bourzgui I."/>
            <person name="Brown A."/>
            <person name="Cahill P."/>
            <person name="Channer S."/>
            <person name="Cheshatsang Y."/>
            <person name="Chuda L."/>
            <person name="Citroen M."/>
            <person name="Collymore A."/>
            <person name="Cooke P."/>
            <person name="Costello M."/>
            <person name="D'Aco K."/>
            <person name="Daza R."/>
            <person name="De Haan G."/>
            <person name="DeGray S."/>
            <person name="DeMaso C."/>
            <person name="Dhargay N."/>
            <person name="Dooley K."/>
            <person name="Dooley E."/>
            <person name="Doricent M."/>
            <person name="Dorje P."/>
            <person name="Dorjee K."/>
            <person name="Dupes A."/>
            <person name="Elong R."/>
            <person name="Falk J."/>
            <person name="Farina A."/>
            <person name="Faro S."/>
            <person name="Ferguson D."/>
            <person name="Fisher S."/>
            <person name="Foley C.D."/>
            <person name="Franke A."/>
            <person name="Friedrich D."/>
            <person name="Gadbois L."/>
            <person name="Gearin G."/>
            <person name="Gearin C.R."/>
            <person name="Giannoukos G."/>
            <person name="Goode T."/>
            <person name="Graham J."/>
            <person name="Grandbois E."/>
            <person name="Grewal S."/>
            <person name="Gyaltsen K."/>
            <person name="Hafez N."/>
            <person name="Hagos B."/>
            <person name="Hall J."/>
            <person name="Henson C."/>
            <person name="Hollinger A."/>
            <person name="Honan T."/>
            <person name="Huard M.D."/>
            <person name="Hughes L."/>
            <person name="Hurhula B."/>
            <person name="Husby M.E."/>
            <person name="Kamat A."/>
            <person name="Kanga B."/>
            <person name="Kashin S."/>
            <person name="Khazanovich D."/>
            <person name="Kisner P."/>
            <person name="Lance K."/>
            <person name="Lara M."/>
            <person name="Lee W."/>
            <person name="Lennon N."/>
            <person name="Letendre F."/>
            <person name="LeVine R."/>
            <person name="Lipovsky A."/>
            <person name="Liu X."/>
            <person name="Liu J."/>
            <person name="Liu S."/>
            <person name="Lokyitsang T."/>
            <person name="Lokyitsang Y."/>
            <person name="Lubonja R."/>
            <person name="Lui A."/>
            <person name="MacDonald P."/>
            <person name="Magnisalis V."/>
            <person name="Maru K."/>
            <person name="Matthews C."/>
            <person name="McCusker W."/>
            <person name="McDonough S."/>
            <person name="Mehta T."/>
            <person name="Meldrim J."/>
            <person name="Meneus L."/>
            <person name="Mihai O."/>
            <person name="Mihalev A."/>
            <person name="Mihova T."/>
            <person name="Mittelman R."/>
            <person name="Mlenga V."/>
            <person name="Montmayeur A."/>
            <person name="Mulrain L."/>
            <person name="Navidi A."/>
            <person name="Naylor J."/>
            <person name="Negash T."/>
            <person name="Nguyen T."/>
            <person name="Nguyen N."/>
            <person name="Nicol R."/>
            <person name="Norbu C."/>
            <person name="Norbu N."/>
            <person name="Novod N."/>
            <person name="O'Neill B."/>
            <person name="Osman S."/>
            <person name="Markiewicz E."/>
            <person name="Oyono O.L."/>
            <person name="Patti C."/>
            <person name="Phunkhang P."/>
            <person name="Pierre F."/>
            <person name="Priest M."/>
            <person name="Raghuraman S."/>
            <person name="Rege F."/>
            <person name="Reyes R."/>
            <person name="Rise C."/>
            <person name="Rogov P."/>
            <person name="Ross K."/>
            <person name="Ryan E."/>
            <person name="Settipalli S."/>
            <person name="Shea T."/>
            <person name="Sherpa N."/>
            <person name="Shi L."/>
            <person name="Shih D."/>
            <person name="Sparrow T."/>
            <person name="Spaulding J."/>
            <person name="Stalker J."/>
            <person name="Stange-Thomann N."/>
            <person name="Stavropoulos S."/>
            <person name="Stone C."/>
            <person name="Strader C."/>
            <person name="Tesfaye S."/>
            <person name="Thomson T."/>
            <person name="Thoulutsang Y."/>
            <person name="Thoulutsang D."/>
            <person name="Topham K."/>
            <person name="Topping I."/>
            <person name="Tsamla T."/>
            <person name="Vassiliev H."/>
            <person name="Vo A."/>
            <person name="Wangchuk T."/>
            <person name="Wangdi T."/>
            <person name="Weiand M."/>
            <person name="Wilkinson J."/>
            <person name="Wilson A."/>
            <person name="Yadav S."/>
            <person name="Young G."/>
            <person name="Yu Q."/>
            <person name="Zembek L."/>
            <person name="Zhong D."/>
            <person name="Zimmer A."/>
            <person name="Zwirko Z."/>
            <person name="Jaffe D.B."/>
            <person name="Alvarez P."/>
            <person name="Brockman W."/>
            <person name="Butler J."/>
            <person name="Chin C."/>
            <person name="Gnerre S."/>
            <person name="Grabherr M."/>
            <person name="Kleber M."/>
            <person name="Mauceli E."/>
            <person name="MacCallum I."/>
        </authorList>
    </citation>
    <scope>NUCLEOTIDE SEQUENCE [LARGE SCALE GENOMIC DNA]</scope>
    <source>
        <strain evidence="5">Tucson 15287-2541.00</strain>
    </source>
</reference>
<dbReference type="OrthoDB" id="7825750at2759"/>
<dbReference type="AlphaFoldDB" id="B4K1V4"/>
<comment type="similarity">
    <text evidence="2">Belongs to the acylphosphatase family.</text>
</comment>
<dbReference type="InterPro" id="IPR001792">
    <property type="entry name" value="Acylphosphatase-like_dom"/>
</dbReference>
<protein>
    <submittedName>
        <fullName evidence="4">GH23541</fullName>
    </submittedName>
</protein>
<dbReference type="InParanoid" id="B4K1V4"/>
<dbReference type="PROSITE" id="PS51160">
    <property type="entry name" value="ACYLPHOSPHATASE_3"/>
    <property type="match status" value="1"/>
</dbReference>
<accession>B4K1V4</accession>
<evidence type="ECO:0000256" key="2">
    <source>
        <dbReference type="RuleBase" id="RU004168"/>
    </source>
</evidence>
<name>B4K1V4_DROGR</name>
<organism evidence="5">
    <name type="scientific">Drosophila grimshawi</name>
    <name type="common">Hawaiian fruit fly</name>
    <name type="synonym">Idiomyia grimshawi</name>
    <dbReference type="NCBI Taxonomy" id="7222"/>
    <lineage>
        <taxon>Eukaryota</taxon>
        <taxon>Metazoa</taxon>
        <taxon>Ecdysozoa</taxon>
        <taxon>Arthropoda</taxon>
        <taxon>Hexapoda</taxon>
        <taxon>Insecta</taxon>
        <taxon>Pterygota</taxon>
        <taxon>Neoptera</taxon>
        <taxon>Endopterygota</taxon>
        <taxon>Diptera</taxon>
        <taxon>Brachycera</taxon>
        <taxon>Muscomorpha</taxon>
        <taxon>Ephydroidea</taxon>
        <taxon>Drosophilidae</taxon>
        <taxon>Drosophila</taxon>
        <taxon>Hawaiian Drosophila</taxon>
    </lineage>
</organism>
<dbReference type="Gene3D" id="3.30.70.100">
    <property type="match status" value="1"/>
</dbReference>
<evidence type="ECO:0000259" key="3">
    <source>
        <dbReference type="PROSITE" id="PS51160"/>
    </source>
</evidence>
<proteinExistence type="inferred from homology"/>
<dbReference type="Proteomes" id="UP000001070">
    <property type="component" value="Unassembled WGS sequence"/>
</dbReference>
<gene>
    <name evidence="4" type="primary">Dgri\GH23541</name>
    <name evidence="4" type="ORF">Dgri_GH23541</name>
</gene>
<feature type="domain" description="Acylphosphatase-like" evidence="3">
    <location>
        <begin position="13"/>
        <end position="102"/>
    </location>
</feature>
<evidence type="ECO:0000313" key="5">
    <source>
        <dbReference type="Proteomes" id="UP000001070"/>
    </source>
</evidence>
<comment type="caution">
    <text evidence="1">Lacks conserved residue(s) required for the propagation of feature annotation.</text>
</comment>
<dbReference type="EMBL" id="CH917903">
    <property type="protein sequence ID" value="EDW04957.1"/>
    <property type="molecule type" value="Genomic_DNA"/>
</dbReference>